<dbReference type="AlphaFoldDB" id="A0A0D2RM87"/>
<gene>
    <name evidence="1" type="ORF">B456_011G141800</name>
</gene>
<dbReference type="Proteomes" id="UP000032304">
    <property type="component" value="Chromosome 11"/>
</dbReference>
<name>A0A0D2RM87_GOSRA</name>
<protein>
    <submittedName>
        <fullName evidence="1">Uncharacterized protein</fullName>
    </submittedName>
</protein>
<evidence type="ECO:0000313" key="2">
    <source>
        <dbReference type="Proteomes" id="UP000032304"/>
    </source>
</evidence>
<keyword evidence="2" id="KW-1185">Reference proteome</keyword>
<dbReference type="Gramene" id="KJB71777">
    <property type="protein sequence ID" value="KJB71777"/>
    <property type="gene ID" value="B456_011G141800"/>
</dbReference>
<accession>A0A0D2RM87</accession>
<reference evidence="1 2" key="1">
    <citation type="journal article" date="2012" name="Nature">
        <title>Repeated polyploidization of Gossypium genomes and the evolution of spinnable cotton fibres.</title>
        <authorList>
            <person name="Paterson A.H."/>
            <person name="Wendel J.F."/>
            <person name="Gundlach H."/>
            <person name="Guo H."/>
            <person name="Jenkins J."/>
            <person name="Jin D."/>
            <person name="Llewellyn D."/>
            <person name="Showmaker K.C."/>
            <person name="Shu S."/>
            <person name="Udall J."/>
            <person name="Yoo M.J."/>
            <person name="Byers R."/>
            <person name="Chen W."/>
            <person name="Doron-Faigenboim A."/>
            <person name="Duke M.V."/>
            <person name="Gong L."/>
            <person name="Grimwood J."/>
            <person name="Grover C."/>
            <person name="Grupp K."/>
            <person name="Hu G."/>
            <person name="Lee T.H."/>
            <person name="Li J."/>
            <person name="Lin L."/>
            <person name="Liu T."/>
            <person name="Marler B.S."/>
            <person name="Page J.T."/>
            <person name="Roberts A.W."/>
            <person name="Romanel E."/>
            <person name="Sanders W.S."/>
            <person name="Szadkowski E."/>
            <person name="Tan X."/>
            <person name="Tang H."/>
            <person name="Xu C."/>
            <person name="Wang J."/>
            <person name="Wang Z."/>
            <person name="Zhang D."/>
            <person name="Zhang L."/>
            <person name="Ashrafi H."/>
            <person name="Bedon F."/>
            <person name="Bowers J.E."/>
            <person name="Brubaker C.L."/>
            <person name="Chee P.W."/>
            <person name="Das S."/>
            <person name="Gingle A.R."/>
            <person name="Haigler C.H."/>
            <person name="Harker D."/>
            <person name="Hoffmann L.V."/>
            <person name="Hovav R."/>
            <person name="Jones D.C."/>
            <person name="Lemke C."/>
            <person name="Mansoor S."/>
            <person name="ur Rahman M."/>
            <person name="Rainville L.N."/>
            <person name="Rambani A."/>
            <person name="Reddy U.K."/>
            <person name="Rong J.K."/>
            <person name="Saranga Y."/>
            <person name="Scheffler B.E."/>
            <person name="Scheffler J.A."/>
            <person name="Stelly D.M."/>
            <person name="Triplett B.A."/>
            <person name="Van Deynze A."/>
            <person name="Vaslin M.F."/>
            <person name="Waghmare V.N."/>
            <person name="Walford S.A."/>
            <person name="Wright R.J."/>
            <person name="Zaki E.A."/>
            <person name="Zhang T."/>
            <person name="Dennis E.S."/>
            <person name="Mayer K.F."/>
            <person name="Peterson D.G."/>
            <person name="Rokhsar D.S."/>
            <person name="Wang X."/>
            <person name="Schmutz J."/>
        </authorList>
    </citation>
    <scope>NUCLEOTIDE SEQUENCE [LARGE SCALE GENOMIC DNA]</scope>
</reference>
<organism evidence="1 2">
    <name type="scientific">Gossypium raimondii</name>
    <name type="common">Peruvian cotton</name>
    <name type="synonym">Gossypium klotzschianum subsp. raimondii</name>
    <dbReference type="NCBI Taxonomy" id="29730"/>
    <lineage>
        <taxon>Eukaryota</taxon>
        <taxon>Viridiplantae</taxon>
        <taxon>Streptophyta</taxon>
        <taxon>Embryophyta</taxon>
        <taxon>Tracheophyta</taxon>
        <taxon>Spermatophyta</taxon>
        <taxon>Magnoliopsida</taxon>
        <taxon>eudicotyledons</taxon>
        <taxon>Gunneridae</taxon>
        <taxon>Pentapetalae</taxon>
        <taxon>rosids</taxon>
        <taxon>malvids</taxon>
        <taxon>Malvales</taxon>
        <taxon>Malvaceae</taxon>
        <taxon>Malvoideae</taxon>
        <taxon>Gossypium</taxon>
    </lineage>
</organism>
<proteinExistence type="predicted"/>
<evidence type="ECO:0000313" key="1">
    <source>
        <dbReference type="EMBL" id="KJB71777.1"/>
    </source>
</evidence>
<sequence length="68" mass="8013">MFALTKTILPTARHIQYDDQIRAAISHQATWRTQNINNHQQQIFLPPKSKVEVVILNQDAHRYHLCIH</sequence>
<dbReference type="EMBL" id="CM001750">
    <property type="protein sequence ID" value="KJB71777.1"/>
    <property type="molecule type" value="Genomic_DNA"/>
</dbReference>